<accession>A0AAV5AS33</accession>
<dbReference type="GO" id="GO:0004725">
    <property type="term" value="F:protein tyrosine phosphatase activity"/>
    <property type="evidence" value="ECO:0007669"/>
    <property type="project" value="TreeGrafter"/>
</dbReference>
<comment type="caution">
    <text evidence="3">The sequence shown here is derived from an EMBL/GenBank/DDBJ whole genome shotgun (WGS) entry which is preliminary data.</text>
</comment>
<sequence length="167" mass="19184">MVKAIPQREEPTTTNPKTEKENASHEVKQLKEEQSELSKELYALIKSSKVLGKDYVVVDVRDEDFIGGNIRGCLHVPSQKYDELFGSLYSKVKDVPTIIFHCAYSQARSIYAEKRSLVNKCSEQHILVLQGGFAAMQAMYKVKYLHKSNDKAVIEGWDKSLWEYEFF</sequence>
<dbReference type="GO" id="GO:0005634">
    <property type="term" value="C:nucleus"/>
    <property type="evidence" value="ECO:0007669"/>
    <property type="project" value="TreeGrafter"/>
</dbReference>
<dbReference type="SMART" id="SM00450">
    <property type="entry name" value="RHOD"/>
    <property type="match status" value="1"/>
</dbReference>
<evidence type="ECO:0000313" key="3">
    <source>
        <dbReference type="EMBL" id="GJJ15564.1"/>
    </source>
</evidence>
<dbReference type="SUPFAM" id="SSF52821">
    <property type="entry name" value="Rhodanese/Cell cycle control phosphatase"/>
    <property type="match status" value="1"/>
</dbReference>
<proteinExistence type="predicted"/>
<dbReference type="PROSITE" id="PS50206">
    <property type="entry name" value="RHODANESE_3"/>
    <property type="match status" value="1"/>
</dbReference>
<dbReference type="PANTHER" id="PTHR10828:SF38">
    <property type="entry name" value="ARSENICAL-RESISTANCE PROTEIN 2-RELATED"/>
    <property type="match status" value="1"/>
</dbReference>
<evidence type="ECO:0000259" key="2">
    <source>
        <dbReference type="PROSITE" id="PS50206"/>
    </source>
</evidence>
<dbReference type="InterPro" id="IPR036873">
    <property type="entry name" value="Rhodanese-like_dom_sf"/>
</dbReference>
<dbReference type="Pfam" id="PF00581">
    <property type="entry name" value="Rhodanese"/>
    <property type="match status" value="1"/>
</dbReference>
<feature type="domain" description="Rhodanese" evidence="2">
    <location>
        <begin position="51"/>
        <end position="145"/>
    </location>
</feature>
<dbReference type="InterPro" id="IPR001763">
    <property type="entry name" value="Rhodanese-like_dom"/>
</dbReference>
<organism evidence="3 4">
    <name type="scientific">Clathrus columnatus</name>
    <dbReference type="NCBI Taxonomy" id="1419009"/>
    <lineage>
        <taxon>Eukaryota</taxon>
        <taxon>Fungi</taxon>
        <taxon>Dikarya</taxon>
        <taxon>Basidiomycota</taxon>
        <taxon>Agaricomycotina</taxon>
        <taxon>Agaricomycetes</taxon>
        <taxon>Phallomycetidae</taxon>
        <taxon>Phallales</taxon>
        <taxon>Clathraceae</taxon>
        <taxon>Clathrus</taxon>
    </lineage>
</organism>
<dbReference type="AlphaFoldDB" id="A0AAV5AS33"/>
<dbReference type="GO" id="GO:0005737">
    <property type="term" value="C:cytoplasm"/>
    <property type="evidence" value="ECO:0007669"/>
    <property type="project" value="TreeGrafter"/>
</dbReference>
<dbReference type="Proteomes" id="UP001050691">
    <property type="component" value="Unassembled WGS sequence"/>
</dbReference>
<feature type="region of interest" description="Disordered" evidence="1">
    <location>
        <begin position="1"/>
        <end position="32"/>
    </location>
</feature>
<gene>
    <name evidence="3" type="ORF">Clacol_009842</name>
</gene>
<dbReference type="Gene3D" id="3.40.250.10">
    <property type="entry name" value="Rhodanese-like domain"/>
    <property type="match status" value="1"/>
</dbReference>
<evidence type="ECO:0000256" key="1">
    <source>
        <dbReference type="SAM" id="MobiDB-lite"/>
    </source>
</evidence>
<protein>
    <recommendedName>
        <fullName evidence="2">Rhodanese domain-containing protein</fullName>
    </recommendedName>
</protein>
<dbReference type="EMBL" id="BPWL01000011">
    <property type="protein sequence ID" value="GJJ15564.1"/>
    <property type="molecule type" value="Genomic_DNA"/>
</dbReference>
<dbReference type="PANTHER" id="PTHR10828">
    <property type="entry name" value="M-PHASE INDUCER PHOSPHATASE DUAL SPECIFICITY PHOSPHATASE CDC25"/>
    <property type="match status" value="1"/>
</dbReference>
<keyword evidence="4" id="KW-1185">Reference proteome</keyword>
<name>A0AAV5AS33_9AGAM</name>
<evidence type="ECO:0000313" key="4">
    <source>
        <dbReference type="Proteomes" id="UP001050691"/>
    </source>
</evidence>
<reference evidence="3" key="1">
    <citation type="submission" date="2021-10" db="EMBL/GenBank/DDBJ databases">
        <title>De novo Genome Assembly of Clathrus columnatus (Basidiomycota, Fungi) Using Illumina and Nanopore Sequence Data.</title>
        <authorList>
            <person name="Ogiso-Tanaka E."/>
            <person name="Itagaki H."/>
            <person name="Hosoya T."/>
            <person name="Hosaka K."/>
        </authorList>
    </citation>
    <scope>NUCLEOTIDE SEQUENCE</scope>
    <source>
        <strain evidence="3">MO-923</strain>
    </source>
</reference>